<dbReference type="InParanoid" id="B7PHS7"/>
<keyword evidence="5" id="KW-1185">Reference proteome</keyword>
<reference evidence="3 5" key="1">
    <citation type="submission" date="2008-03" db="EMBL/GenBank/DDBJ databases">
        <title>Annotation of Ixodes scapularis.</title>
        <authorList>
            <consortium name="Ixodes scapularis Genome Project Consortium"/>
            <person name="Caler E."/>
            <person name="Hannick L.I."/>
            <person name="Bidwell S."/>
            <person name="Joardar V."/>
            <person name="Thiagarajan M."/>
            <person name="Amedeo P."/>
            <person name="Galinsky K.J."/>
            <person name="Schobel S."/>
            <person name="Inman J."/>
            <person name="Hostetler J."/>
            <person name="Miller J."/>
            <person name="Hammond M."/>
            <person name="Megy K."/>
            <person name="Lawson D."/>
            <person name="Kodira C."/>
            <person name="Sutton G."/>
            <person name="Meyer J."/>
            <person name="Hill C.A."/>
            <person name="Birren B."/>
            <person name="Nene V."/>
            <person name="Collins F."/>
            <person name="Alarcon-Chaidez F."/>
            <person name="Wikel S."/>
            <person name="Strausberg R."/>
        </authorList>
    </citation>
    <scope>NUCLEOTIDE SEQUENCE [LARGE SCALE GENOMIC DNA]</scope>
    <source>
        <strain evidence="5">Wikel</strain>
        <strain evidence="3">Wikel colony</strain>
    </source>
</reference>
<dbReference type="AlphaFoldDB" id="B7PHS7"/>
<evidence type="ECO:0000313" key="5">
    <source>
        <dbReference type="Proteomes" id="UP000001555"/>
    </source>
</evidence>
<dbReference type="InterPro" id="IPR014352">
    <property type="entry name" value="FERM/acyl-CoA-bd_prot_sf"/>
</dbReference>
<dbReference type="PaxDb" id="6945-B7PHS7"/>
<feature type="compositionally biased region" description="Basic and acidic residues" evidence="1">
    <location>
        <begin position="588"/>
        <end position="598"/>
    </location>
</feature>
<evidence type="ECO:0000313" key="4">
    <source>
        <dbReference type="EnsemblMetazoa" id="ISCW017936-PA"/>
    </source>
</evidence>
<dbReference type="Pfam" id="PF00373">
    <property type="entry name" value="FERM_M"/>
    <property type="match status" value="1"/>
</dbReference>
<reference evidence="4" key="2">
    <citation type="submission" date="2020-05" db="UniProtKB">
        <authorList>
            <consortium name="EnsemblMetazoa"/>
        </authorList>
    </citation>
    <scope>IDENTIFICATION</scope>
    <source>
        <strain evidence="4">wikel</strain>
    </source>
</reference>
<dbReference type="PANTHER" id="PTHR23280">
    <property type="entry name" value="4.1 G PROTEIN"/>
    <property type="match status" value="1"/>
</dbReference>
<dbReference type="PRINTS" id="PR00935">
    <property type="entry name" value="BAND41"/>
</dbReference>
<dbReference type="GO" id="GO:0048731">
    <property type="term" value="P:system development"/>
    <property type="evidence" value="ECO:0007669"/>
    <property type="project" value="UniProtKB-ARBA"/>
</dbReference>
<organism>
    <name type="scientific">Ixodes scapularis</name>
    <name type="common">Black-legged tick</name>
    <name type="synonym">Deer tick</name>
    <dbReference type="NCBI Taxonomy" id="6945"/>
    <lineage>
        <taxon>Eukaryota</taxon>
        <taxon>Metazoa</taxon>
        <taxon>Ecdysozoa</taxon>
        <taxon>Arthropoda</taxon>
        <taxon>Chelicerata</taxon>
        <taxon>Arachnida</taxon>
        <taxon>Acari</taxon>
        <taxon>Parasitiformes</taxon>
        <taxon>Ixodida</taxon>
        <taxon>Ixodoidea</taxon>
        <taxon>Ixodidae</taxon>
        <taxon>Ixodinae</taxon>
        <taxon>Ixodes</taxon>
    </lineage>
</organism>
<dbReference type="InterPro" id="IPR019748">
    <property type="entry name" value="FERM_central"/>
</dbReference>
<sequence>MSSPSAKPAGHLVTLGRGSPQVAARGPAYAFIDHRRRLGRTNGRRAFRDDGPTVSRLPRVQSGARYQFFLQVKQDIYHGRLPVAFDLAAELFALAIQSELGDYEPRRHQPGYASELRFLTNQTPELEEKVADLHRGLRGQVPATAEMNFLDKVKWLDMYGVDLHQVIGEDHTEYFLGLTPSGVMVLRNKSKVGNYYWLTQSSENPIASNKFFGLGGKLRVSTRRQRGIPEGFTVQPRQQPAFTRVPSRRYQRRLGQPDGADAGTQLKEDEKQTTDHRAGSNSAHLPLLFECPFKSVLVIKNRYDSRCRSPSTPSMYRSVSVPSALPVSTQQHPASAPVPPWEDPKQRGLYSSSTNPSPRSMRSSGSRHSHCRSSSNDGGDSKRRRHRSRRGSDNESEVSKSSRGSRTSKCSKGSSGGCRHRSYELVDSEAQWKEVQKQQQENTFKRPQNAVVRDLSSRKSGYVQSGMETESEALYAHRRKNRSKTTRDQKGSQHDEEDGPPPPYTTVHSSPASRPSTTGAASTPQQLSEAAGSVLSYEPSPNLPRERDTFPRPLMTPPSAVNALASSASNGLVSSATRGQLSSGEPGFKSHDSRDPRIESQLSRLASRVATPPSASTDGSVPSSATNGFSSSATHGSGLSAYPPNGKLPVFTSRASSTTNLLAPSTTVSGCMTTLANGGISYKSTAVRHTAPFSLNVTLSRRFLAKERQNAVDSIWSWVKGECDKVLNPHQDWRRAVAAGSHPNVSRLP</sequence>
<protein>
    <recommendedName>
        <fullName evidence="2">FERM domain-containing protein</fullName>
    </recommendedName>
</protein>
<dbReference type="Gene3D" id="2.30.29.30">
    <property type="entry name" value="Pleckstrin-homology domain (PH domain)/Phosphotyrosine-binding domain (PTB)"/>
    <property type="match status" value="1"/>
</dbReference>
<dbReference type="GO" id="GO:0005856">
    <property type="term" value="C:cytoskeleton"/>
    <property type="evidence" value="ECO:0000318"/>
    <property type="project" value="GO_Central"/>
</dbReference>
<feature type="region of interest" description="Disordered" evidence="1">
    <location>
        <begin position="326"/>
        <end position="420"/>
    </location>
</feature>
<dbReference type="SUPFAM" id="SSF50729">
    <property type="entry name" value="PH domain-like"/>
    <property type="match status" value="1"/>
</dbReference>
<feature type="region of interest" description="Disordered" evidence="1">
    <location>
        <begin position="238"/>
        <end position="280"/>
    </location>
</feature>
<dbReference type="VEuPathDB" id="VectorBase:ISCP_013834"/>
<dbReference type="InterPro" id="IPR000299">
    <property type="entry name" value="FERM_domain"/>
</dbReference>
<dbReference type="EMBL" id="ABJB010177045">
    <property type="status" value="NOT_ANNOTATED_CDS"/>
    <property type="molecule type" value="Genomic_DNA"/>
</dbReference>
<feature type="region of interest" description="Disordered" evidence="1">
    <location>
        <begin position="434"/>
        <end position="558"/>
    </location>
</feature>
<dbReference type="EMBL" id="ABJB010306748">
    <property type="status" value="NOT_ANNOTATED_CDS"/>
    <property type="molecule type" value="Genomic_DNA"/>
</dbReference>
<dbReference type="EMBL" id="ABJB010032312">
    <property type="status" value="NOT_ANNOTATED_CDS"/>
    <property type="molecule type" value="Genomic_DNA"/>
</dbReference>
<dbReference type="EMBL" id="DS714551">
    <property type="protein sequence ID" value="EEC06149.1"/>
    <property type="molecule type" value="Genomic_DNA"/>
</dbReference>
<evidence type="ECO:0000313" key="3">
    <source>
        <dbReference type="EMBL" id="EEC06149.1"/>
    </source>
</evidence>
<gene>
    <name evidence="3" type="ORF">IscW_ISCW017936</name>
</gene>
<dbReference type="GO" id="GO:0009887">
    <property type="term" value="P:animal organ morphogenesis"/>
    <property type="evidence" value="ECO:0007669"/>
    <property type="project" value="UniProtKB-ARBA"/>
</dbReference>
<dbReference type="InterPro" id="IPR011993">
    <property type="entry name" value="PH-like_dom_sf"/>
</dbReference>
<dbReference type="InterPro" id="IPR035963">
    <property type="entry name" value="FERM_2"/>
</dbReference>
<feature type="compositionally biased region" description="Low complexity" evidence="1">
    <location>
        <begin position="401"/>
        <end position="413"/>
    </location>
</feature>
<feature type="compositionally biased region" description="Basic and acidic residues" evidence="1">
    <location>
        <begin position="485"/>
        <end position="494"/>
    </location>
</feature>
<name>B7PHS7_IXOSC</name>
<dbReference type="VEuPathDB" id="VectorBase:ISCI017936"/>
<dbReference type="Proteomes" id="UP000001555">
    <property type="component" value="Unassembled WGS sequence"/>
</dbReference>
<dbReference type="GO" id="GO:0071944">
    <property type="term" value="C:cell periphery"/>
    <property type="evidence" value="ECO:0007669"/>
    <property type="project" value="UniProtKB-ARBA"/>
</dbReference>
<feature type="domain" description="FERM" evidence="2">
    <location>
        <begin position="1"/>
        <end position="258"/>
    </location>
</feature>
<dbReference type="EMBL" id="ABJB010289606">
    <property type="status" value="NOT_ANNOTATED_CDS"/>
    <property type="molecule type" value="Genomic_DNA"/>
</dbReference>
<dbReference type="SMART" id="SM00295">
    <property type="entry name" value="B41"/>
    <property type="match status" value="1"/>
</dbReference>
<dbReference type="Gene3D" id="1.20.80.10">
    <property type="match status" value="1"/>
</dbReference>
<dbReference type="HOGENOM" id="CLU_371444_0_0_1"/>
<dbReference type="PROSITE" id="PS50057">
    <property type="entry name" value="FERM_3"/>
    <property type="match status" value="1"/>
</dbReference>
<proteinExistence type="predicted"/>
<dbReference type="InterPro" id="IPR019749">
    <property type="entry name" value="Band_41_domain"/>
</dbReference>
<dbReference type="EMBL" id="ABJB010909288">
    <property type="status" value="NOT_ANNOTATED_CDS"/>
    <property type="molecule type" value="Genomic_DNA"/>
</dbReference>
<evidence type="ECO:0000256" key="1">
    <source>
        <dbReference type="SAM" id="MobiDB-lite"/>
    </source>
</evidence>
<dbReference type="EMBL" id="ABJB010066606">
    <property type="status" value="NOT_ANNOTATED_CDS"/>
    <property type="molecule type" value="Genomic_DNA"/>
</dbReference>
<feature type="compositionally biased region" description="Polar residues" evidence="1">
    <location>
        <begin position="613"/>
        <end position="637"/>
    </location>
</feature>
<feature type="compositionally biased region" description="Basic and acidic residues" evidence="1">
    <location>
        <begin position="390"/>
        <end position="400"/>
    </location>
</feature>
<dbReference type="InterPro" id="IPR019747">
    <property type="entry name" value="FERM_CS"/>
</dbReference>
<dbReference type="STRING" id="6945.B7PHS7"/>
<dbReference type="EMBL" id="ABJB010277578">
    <property type="status" value="NOT_ANNOTATED_CDS"/>
    <property type="molecule type" value="Genomic_DNA"/>
</dbReference>
<dbReference type="PANTHER" id="PTHR23280:SF25">
    <property type="entry name" value="MOESIN_EZRIN_RADIXIN HOMOLOG 1"/>
    <property type="match status" value="1"/>
</dbReference>
<dbReference type="SUPFAM" id="SSF47031">
    <property type="entry name" value="Second domain of FERM"/>
    <property type="match status" value="1"/>
</dbReference>
<accession>B7PHS7</accession>
<dbReference type="EnsemblMetazoa" id="ISCW017936-RA">
    <property type="protein sequence ID" value="ISCW017936-PA"/>
    <property type="gene ID" value="ISCW017936"/>
</dbReference>
<dbReference type="VEuPathDB" id="VectorBase:ISCW017936"/>
<evidence type="ECO:0000259" key="2">
    <source>
        <dbReference type="PROSITE" id="PS50057"/>
    </source>
</evidence>
<dbReference type="CDD" id="cd14473">
    <property type="entry name" value="FERM_B-lobe"/>
    <property type="match status" value="1"/>
</dbReference>
<feature type="compositionally biased region" description="Polar residues" evidence="1">
    <location>
        <begin position="437"/>
        <end position="446"/>
    </location>
</feature>
<dbReference type="PROSITE" id="PS00661">
    <property type="entry name" value="FERM_2"/>
    <property type="match status" value="1"/>
</dbReference>
<dbReference type="GO" id="GO:0031032">
    <property type="term" value="P:actomyosin structure organization"/>
    <property type="evidence" value="ECO:0000318"/>
    <property type="project" value="GO_Central"/>
</dbReference>
<feature type="compositionally biased region" description="Polar residues" evidence="1">
    <location>
        <begin position="458"/>
        <end position="468"/>
    </location>
</feature>
<feature type="region of interest" description="Disordered" evidence="1">
    <location>
        <begin position="571"/>
        <end position="641"/>
    </location>
</feature>
<dbReference type="FunFam" id="1.20.80.10:FF:000003">
    <property type="entry name" value="Tyrosine-protein phosphatase non-receptor type 4"/>
    <property type="match status" value="1"/>
</dbReference>
<dbReference type="EMBL" id="ABJB010562982">
    <property type="status" value="NOT_ANNOTATED_CDS"/>
    <property type="molecule type" value="Genomic_DNA"/>
</dbReference>
<feature type="compositionally biased region" description="Polar residues" evidence="1">
    <location>
        <begin position="506"/>
        <end position="528"/>
    </location>
</feature>
<dbReference type="EMBL" id="ABJB011011785">
    <property type="status" value="NOT_ANNOTATED_CDS"/>
    <property type="molecule type" value="Genomic_DNA"/>
</dbReference>
<feature type="compositionally biased region" description="Basic and acidic residues" evidence="1">
    <location>
        <begin position="266"/>
        <end position="278"/>
    </location>
</feature>
<dbReference type="OrthoDB" id="6235974at2759"/>
<dbReference type="EMBL" id="ABJB010068575">
    <property type="status" value="NOT_ANNOTATED_CDS"/>
    <property type="molecule type" value="Genomic_DNA"/>
</dbReference>